<feature type="transmembrane region" description="Helical" evidence="8">
    <location>
        <begin position="160"/>
        <end position="179"/>
    </location>
</feature>
<dbReference type="PANTHER" id="PTHR33778:SF1">
    <property type="entry name" value="MAGNESIUM TRANSPORTER YHID-RELATED"/>
    <property type="match status" value="1"/>
</dbReference>
<evidence type="ECO:0000256" key="8">
    <source>
        <dbReference type="SAM" id="Phobius"/>
    </source>
</evidence>
<evidence type="ECO:0000256" key="3">
    <source>
        <dbReference type="ARBA" id="ARBA00022475"/>
    </source>
</evidence>
<feature type="transmembrane region" description="Helical" evidence="8">
    <location>
        <begin position="47"/>
        <end position="67"/>
    </location>
</feature>
<evidence type="ECO:0000256" key="5">
    <source>
        <dbReference type="ARBA" id="ARBA00022989"/>
    </source>
</evidence>
<evidence type="ECO:0000256" key="1">
    <source>
        <dbReference type="ARBA" id="ARBA00004651"/>
    </source>
</evidence>
<evidence type="ECO:0000313" key="10">
    <source>
        <dbReference type="EMBL" id="QIN28770.1"/>
    </source>
</evidence>
<keyword evidence="3" id="KW-1003">Cell membrane</keyword>
<dbReference type="InterPro" id="IPR049177">
    <property type="entry name" value="MgtC_SapB_SrpB_YhiD_N"/>
</dbReference>
<dbReference type="Pfam" id="PF02308">
    <property type="entry name" value="MgtC"/>
    <property type="match status" value="1"/>
</dbReference>
<gene>
    <name evidence="10" type="ORF">EW640_05375</name>
</gene>
<evidence type="ECO:0000256" key="2">
    <source>
        <dbReference type="ARBA" id="ARBA00009298"/>
    </source>
</evidence>
<dbReference type="PANTHER" id="PTHR33778">
    <property type="entry name" value="PROTEIN MGTC"/>
    <property type="match status" value="1"/>
</dbReference>
<dbReference type="EMBL" id="CP035810">
    <property type="protein sequence ID" value="QIN28770.1"/>
    <property type="molecule type" value="Genomic_DNA"/>
</dbReference>
<evidence type="ECO:0000259" key="9">
    <source>
        <dbReference type="Pfam" id="PF02308"/>
    </source>
</evidence>
<comment type="similarity">
    <text evidence="2">Belongs to the MgtC/SapB family.</text>
</comment>
<dbReference type="Proteomes" id="UP000501518">
    <property type="component" value="Chromosome"/>
</dbReference>
<keyword evidence="6 8" id="KW-0472">Membrane</keyword>
<name>A0A6G8KW87_9MICO</name>
<keyword evidence="5 8" id="KW-1133">Transmembrane helix</keyword>
<proteinExistence type="inferred from homology"/>
<organism evidence="10 11">
    <name type="scientific">Brevibacterium luteolum</name>
    <dbReference type="NCBI Taxonomy" id="199591"/>
    <lineage>
        <taxon>Bacteria</taxon>
        <taxon>Bacillati</taxon>
        <taxon>Actinomycetota</taxon>
        <taxon>Actinomycetes</taxon>
        <taxon>Micrococcales</taxon>
        <taxon>Brevibacteriaceae</taxon>
        <taxon>Brevibacterium</taxon>
    </lineage>
</organism>
<evidence type="ECO:0000256" key="6">
    <source>
        <dbReference type="ARBA" id="ARBA00023136"/>
    </source>
</evidence>
<dbReference type="PRINTS" id="PR01837">
    <property type="entry name" value="MGTCSAPBPROT"/>
</dbReference>
<protein>
    <submittedName>
        <fullName evidence="10">MgtC/SapB family protein</fullName>
    </submittedName>
</protein>
<evidence type="ECO:0000313" key="11">
    <source>
        <dbReference type="Proteomes" id="UP000501518"/>
    </source>
</evidence>
<dbReference type="AlphaFoldDB" id="A0A6G8KW87"/>
<comment type="subcellular location">
    <subcellularLocation>
        <location evidence="1">Cell membrane</location>
        <topology evidence="1">Multi-pass membrane protein</topology>
    </subcellularLocation>
</comment>
<dbReference type="InterPro" id="IPR003416">
    <property type="entry name" value="MgtC/SapB/SrpB/YhiD_fam"/>
</dbReference>
<dbReference type="KEGG" id="blut:EW640_05375"/>
<sequence length="270" mass="28368">MPTRAGIRSPLATDSFPAPVPTASATAADRTGSEDTDVDIDLVPADLSTQAVLLVAAFVLSAIIGVERELRHKSAGARTHILVGLGAALFTLVSVYGFASAEDVTRDPARIAAQIVTGIGFLGAGVIFVRQNIVSGLTTAASIWVTASVGMACGAGMPTVAALTVGLYLLTVFVVTFAVKRMRDPRHSRYITIRYADGHGVLRDILATASELGYEAALTHTQRLHGRKGTIIQASLRFTPGPDLKSGTLVEELTELPGVYRIIAATEEND</sequence>
<feature type="transmembrane region" description="Helical" evidence="8">
    <location>
        <begin position="79"/>
        <end position="99"/>
    </location>
</feature>
<keyword evidence="4 8" id="KW-0812">Transmembrane</keyword>
<feature type="transmembrane region" description="Helical" evidence="8">
    <location>
        <begin position="136"/>
        <end position="154"/>
    </location>
</feature>
<feature type="transmembrane region" description="Helical" evidence="8">
    <location>
        <begin position="111"/>
        <end position="129"/>
    </location>
</feature>
<feature type="domain" description="MgtC/SapB/SrpB/YhiD N-terminal" evidence="9">
    <location>
        <begin position="54"/>
        <end position="177"/>
    </location>
</feature>
<feature type="region of interest" description="Disordered" evidence="7">
    <location>
        <begin position="1"/>
        <end position="32"/>
    </location>
</feature>
<evidence type="ECO:0000256" key="4">
    <source>
        <dbReference type="ARBA" id="ARBA00022692"/>
    </source>
</evidence>
<reference evidence="10 11" key="1">
    <citation type="submission" date="2019-02" db="EMBL/GenBank/DDBJ databases">
        <title>Complete Genome Sequence and Methylome Analysis of Brevibacterium luteolum NEB1784.</title>
        <authorList>
            <person name="Fomenkov A."/>
            <person name="Roberts R.J."/>
        </authorList>
    </citation>
    <scope>NUCLEOTIDE SEQUENCE [LARGE SCALE GENOMIC DNA]</scope>
    <source>
        <strain evidence="10 11">NEB1784</strain>
    </source>
</reference>
<dbReference type="GO" id="GO:0005886">
    <property type="term" value="C:plasma membrane"/>
    <property type="evidence" value="ECO:0007669"/>
    <property type="project" value="UniProtKB-SubCell"/>
</dbReference>
<accession>A0A6G8KW87</accession>
<evidence type="ECO:0000256" key="7">
    <source>
        <dbReference type="SAM" id="MobiDB-lite"/>
    </source>
</evidence>